<sequence length="173" mass="18199">MSRAVSIDHMLSDGVKVMELNSVKMLLVRISSCKGRNNAVIELVGLDARVDSMPIAGAVRVTNTWIDGAAGFRDLQEGLQFLDAEETQLELKLPAGVCDGITSEDFLGISVNPRVSDNLVTGNPRLVIKGTPPTPPTGQGSPGSLFVCNHRHGAGPIIIAIALGRKVSCVAEG</sequence>
<comment type="caution">
    <text evidence="1">The sequence shown here is derived from an EMBL/GenBank/DDBJ whole genome shotgun (WGS) entry which is preliminary data.</text>
</comment>
<dbReference type="Proteomes" id="UP001141806">
    <property type="component" value="Unassembled WGS sequence"/>
</dbReference>
<reference evidence="1" key="1">
    <citation type="journal article" date="2023" name="Plant J.">
        <title>The genome of the king protea, Protea cynaroides.</title>
        <authorList>
            <person name="Chang J."/>
            <person name="Duong T.A."/>
            <person name="Schoeman C."/>
            <person name="Ma X."/>
            <person name="Roodt D."/>
            <person name="Barker N."/>
            <person name="Li Z."/>
            <person name="Van de Peer Y."/>
            <person name="Mizrachi E."/>
        </authorList>
    </citation>
    <scope>NUCLEOTIDE SEQUENCE</scope>
    <source>
        <tissue evidence="1">Young leaves</tissue>
    </source>
</reference>
<protein>
    <submittedName>
        <fullName evidence="1">Uncharacterized protein</fullName>
    </submittedName>
</protein>
<evidence type="ECO:0000313" key="1">
    <source>
        <dbReference type="EMBL" id="KAJ4952025.1"/>
    </source>
</evidence>
<organism evidence="1 2">
    <name type="scientific">Protea cynaroides</name>
    <dbReference type="NCBI Taxonomy" id="273540"/>
    <lineage>
        <taxon>Eukaryota</taxon>
        <taxon>Viridiplantae</taxon>
        <taxon>Streptophyta</taxon>
        <taxon>Embryophyta</taxon>
        <taxon>Tracheophyta</taxon>
        <taxon>Spermatophyta</taxon>
        <taxon>Magnoliopsida</taxon>
        <taxon>Proteales</taxon>
        <taxon>Proteaceae</taxon>
        <taxon>Protea</taxon>
    </lineage>
</organism>
<gene>
    <name evidence="1" type="ORF">NE237_028857</name>
</gene>
<keyword evidence="2" id="KW-1185">Reference proteome</keyword>
<evidence type="ECO:0000313" key="2">
    <source>
        <dbReference type="Proteomes" id="UP001141806"/>
    </source>
</evidence>
<name>A0A9Q0JVJ5_9MAGN</name>
<accession>A0A9Q0JVJ5</accession>
<dbReference type="EMBL" id="JAMYWD010000012">
    <property type="protein sequence ID" value="KAJ4952025.1"/>
    <property type="molecule type" value="Genomic_DNA"/>
</dbReference>
<dbReference type="AlphaFoldDB" id="A0A9Q0JVJ5"/>
<proteinExistence type="predicted"/>